<protein>
    <recommendedName>
        <fullName evidence="3">DUF8175 domain-containing protein</fullName>
    </recommendedName>
</protein>
<dbReference type="InterPro" id="IPR058488">
    <property type="entry name" value="DUF8175"/>
</dbReference>
<keyword evidence="2" id="KW-0472">Membrane</keyword>
<keyword evidence="2" id="KW-0812">Transmembrane</keyword>
<feature type="region of interest" description="Disordered" evidence="1">
    <location>
        <begin position="61"/>
        <end position="109"/>
    </location>
</feature>
<dbReference type="STRING" id="1344003.SAMN05445060_4087"/>
<evidence type="ECO:0000313" key="5">
    <source>
        <dbReference type="Proteomes" id="UP000186218"/>
    </source>
</evidence>
<evidence type="ECO:0000313" key="4">
    <source>
        <dbReference type="EMBL" id="SIS23271.1"/>
    </source>
</evidence>
<sequence>MLRKALRSLIPRPLPPSQPADAPVSAGWSWWRRWVLAVLVVAVIGTVVVVLVSVFTGHHDDQTTAGGGSGSSVSATPAPGSTADTSAGAGEDSDPAYAPDTTDAFGRRVRVPRDTAGIALAQQPARDTDRPTAQPPVGMVWEKTFGVPMPYSVSDGPAAVTDGMATGFARTAQGSALAGWQILLRASVAPQAVRDKILADQVVGSDTAKSAFAAQAGTATAEQKNRIDVPFGVSVSDQYTPDFSSVQWASGPYAPVGVDPANARTDEQTASIDGPLTVVWDGGQWKLRIPDTGLPDGGTRDYTTVAGWATW</sequence>
<evidence type="ECO:0000256" key="2">
    <source>
        <dbReference type="SAM" id="Phobius"/>
    </source>
</evidence>
<dbReference type="AlphaFoldDB" id="A0A1N7HEV6"/>
<keyword evidence="5" id="KW-1185">Reference proteome</keyword>
<proteinExistence type="predicted"/>
<dbReference type="RefSeq" id="WP_076482875.1">
    <property type="nucleotide sequence ID" value="NZ_FTNT01000016.1"/>
</dbReference>
<reference evidence="4 5" key="1">
    <citation type="submission" date="2017-01" db="EMBL/GenBank/DDBJ databases">
        <authorList>
            <person name="Mah S.A."/>
            <person name="Swanson W.J."/>
            <person name="Moy G.W."/>
            <person name="Vacquier V.D."/>
        </authorList>
    </citation>
    <scope>NUCLEOTIDE SEQUENCE [LARGE SCALE GENOMIC DNA]</scope>
    <source>
        <strain evidence="4 5">CPCC 203464</strain>
    </source>
</reference>
<dbReference type="OrthoDB" id="4428031at2"/>
<name>A0A1N7HEV6_9NOCA</name>
<feature type="compositionally biased region" description="Low complexity" evidence="1">
    <location>
        <begin position="71"/>
        <end position="83"/>
    </location>
</feature>
<evidence type="ECO:0000259" key="3">
    <source>
        <dbReference type="Pfam" id="PF26526"/>
    </source>
</evidence>
<accession>A0A1N7HEV6</accession>
<gene>
    <name evidence="4" type="ORF">SAMN05445060_4087</name>
</gene>
<feature type="transmembrane region" description="Helical" evidence="2">
    <location>
        <begin position="34"/>
        <end position="55"/>
    </location>
</feature>
<dbReference type="Proteomes" id="UP000186218">
    <property type="component" value="Unassembled WGS sequence"/>
</dbReference>
<evidence type="ECO:0000256" key="1">
    <source>
        <dbReference type="SAM" id="MobiDB-lite"/>
    </source>
</evidence>
<keyword evidence="2" id="KW-1133">Transmembrane helix</keyword>
<dbReference type="Pfam" id="PF26526">
    <property type="entry name" value="DUF8175"/>
    <property type="match status" value="1"/>
</dbReference>
<dbReference type="EMBL" id="FTNT01000016">
    <property type="protein sequence ID" value="SIS23271.1"/>
    <property type="molecule type" value="Genomic_DNA"/>
</dbReference>
<organism evidence="4 5">
    <name type="scientific">Williamsia sterculiae</name>
    <dbReference type="NCBI Taxonomy" id="1344003"/>
    <lineage>
        <taxon>Bacteria</taxon>
        <taxon>Bacillati</taxon>
        <taxon>Actinomycetota</taxon>
        <taxon>Actinomycetes</taxon>
        <taxon>Mycobacteriales</taxon>
        <taxon>Nocardiaceae</taxon>
        <taxon>Williamsia</taxon>
    </lineage>
</organism>
<feature type="domain" description="DUF8175" evidence="3">
    <location>
        <begin position="111"/>
        <end position="309"/>
    </location>
</feature>